<dbReference type="PANTHER" id="PTHR31435:SF9">
    <property type="entry name" value="PROTEIN NATD1"/>
    <property type="match status" value="1"/>
</dbReference>
<dbReference type="PROSITE" id="PS51729">
    <property type="entry name" value="GNAT_YJDJ"/>
    <property type="match status" value="1"/>
</dbReference>
<reference evidence="2 3" key="1">
    <citation type="journal article" date="2019" name="Int. J. Syst. Evol. Microbiol.">
        <title>Rufibacter sediminis sp. nov., isolated from freshwater lake sediment.</title>
        <authorList>
            <person name="Qu J.H."/>
            <person name="Zhang L.J."/>
            <person name="Fu Y.H."/>
            <person name="Li H.F."/>
        </authorList>
    </citation>
    <scope>NUCLEOTIDE SEQUENCE [LARGE SCALE GENOMIC DNA]</scope>
    <source>
        <strain evidence="2 3">H-1</strain>
    </source>
</reference>
<evidence type="ECO:0000259" key="1">
    <source>
        <dbReference type="PROSITE" id="PS51729"/>
    </source>
</evidence>
<organism evidence="2 3">
    <name type="scientific">Rufibacter sediminis</name>
    <dbReference type="NCBI Taxonomy" id="2762756"/>
    <lineage>
        <taxon>Bacteria</taxon>
        <taxon>Pseudomonadati</taxon>
        <taxon>Bacteroidota</taxon>
        <taxon>Cytophagia</taxon>
        <taxon>Cytophagales</taxon>
        <taxon>Hymenobacteraceae</taxon>
        <taxon>Rufibacter</taxon>
    </lineage>
</organism>
<dbReference type="EMBL" id="JACOAF010000020">
    <property type="protein sequence ID" value="MBC3539616.1"/>
    <property type="molecule type" value="Genomic_DNA"/>
</dbReference>
<dbReference type="Proteomes" id="UP000659698">
    <property type="component" value="Unassembled WGS sequence"/>
</dbReference>
<feature type="domain" description="N-acetyltransferase" evidence="1">
    <location>
        <begin position="6"/>
        <end position="91"/>
    </location>
</feature>
<protein>
    <submittedName>
        <fullName evidence="2">N-acetyltransferase</fullName>
    </submittedName>
</protein>
<sequence length="92" mass="10296">MELDIKNNPAAHRFETTVDGSTAVVEYRLKGNVITVLHTKVPKELEGQGIAAALTKQVLTYIADEKLELVPLCPYMAAYLQKHPEYQTLVKK</sequence>
<evidence type="ECO:0000313" key="3">
    <source>
        <dbReference type="Proteomes" id="UP000659698"/>
    </source>
</evidence>
<comment type="caution">
    <text evidence="2">The sequence shown here is derived from an EMBL/GenBank/DDBJ whole genome shotgun (WGS) entry which is preliminary data.</text>
</comment>
<gene>
    <name evidence="2" type="ORF">H7U12_07965</name>
</gene>
<dbReference type="InterPro" id="IPR016181">
    <property type="entry name" value="Acyl_CoA_acyltransferase"/>
</dbReference>
<evidence type="ECO:0000313" key="2">
    <source>
        <dbReference type="EMBL" id="MBC3539616.1"/>
    </source>
</evidence>
<dbReference type="PANTHER" id="PTHR31435">
    <property type="entry name" value="PROTEIN NATD1"/>
    <property type="match status" value="1"/>
</dbReference>
<dbReference type="Pfam" id="PF14542">
    <property type="entry name" value="Acetyltransf_CG"/>
    <property type="match status" value="1"/>
</dbReference>
<accession>A0ABR6VSP6</accession>
<dbReference type="InterPro" id="IPR045057">
    <property type="entry name" value="Gcn5-rel_NAT"/>
</dbReference>
<dbReference type="InterPro" id="IPR031165">
    <property type="entry name" value="GNAT_YJDJ"/>
</dbReference>
<keyword evidence="3" id="KW-1185">Reference proteome</keyword>
<dbReference type="Gene3D" id="3.40.630.30">
    <property type="match status" value="1"/>
</dbReference>
<dbReference type="SUPFAM" id="SSF55729">
    <property type="entry name" value="Acyl-CoA N-acyltransferases (Nat)"/>
    <property type="match status" value="1"/>
</dbReference>
<proteinExistence type="predicted"/>
<name>A0ABR6VSP6_9BACT</name>
<dbReference type="RefSeq" id="WP_186635608.1">
    <property type="nucleotide sequence ID" value="NZ_JACOAF010000020.1"/>
</dbReference>